<name>A0A4V2SNS7_9BACL</name>
<dbReference type="SUPFAM" id="SSF54106">
    <property type="entry name" value="LysM domain"/>
    <property type="match status" value="1"/>
</dbReference>
<dbReference type="Gene3D" id="3.10.350.10">
    <property type="entry name" value="LysM domain"/>
    <property type="match status" value="1"/>
</dbReference>
<dbReference type="AlphaFoldDB" id="A0A4V2SNS7"/>
<dbReference type="InterPro" id="IPR014256">
    <property type="entry name" value="Spore_VI_D"/>
</dbReference>
<dbReference type="InterPro" id="IPR048862">
    <property type="entry name" value="SPOCS_spoVID_N"/>
</dbReference>
<dbReference type="PROSITE" id="PS51782">
    <property type="entry name" value="LYSM"/>
    <property type="match status" value="1"/>
</dbReference>
<comment type="caution">
    <text evidence="3">The sequence shown here is derived from an EMBL/GenBank/DDBJ whole genome shotgun (WGS) entry which is preliminary data.</text>
</comment>
<accession>A0A4V2SNS7</accession>
<protein>
    <submittedName>
        <fullName evidence="3">Stage VI sporulation protein D</fullName>
    </submittedName>
</protein>
<dbReference type="Pfam" id="PF01476">
    <property type="entry name" value="LysM"/>
    <property type="match status" value="1"/>
</dbReference>
<dbReference type="Proteomes" id="UP000295416">
    <property type="component" value="Unassembled WGS sequence"/>
</dbReference>
<evidence type="ECO:0000313" key="4">
    <source>
        <dbReference type="Proteomes" id="UP000295416"/>
    </source>
</evidence>
<gene>
    <name evidence="3" type="ORF">EV207_101204</name>
</gene>
<feature type="compositionally biased region" description="Acidic residues" evidence="1">
    <location>
        <begin position="191"/>
        <end position="203"/>
    </location>
</feature>
<feature type="region of interest" description="Disordered" evidence="1">
    <location>
        <begin position="129"/>
        <end position="315"/>
    </location>
</feature>
<evidence type="ECO:0000259" key="2">
    <source>
        <dbReference type="PROSITE" id="PS51782"/>
    </source>
</evidence>
<dbReference type="Pfam" id="PF20918">
    <property type="entry name" value="SPOCS_spoVID-N"/>
    <property type="match status" value="1"/>
</dbReference>
<dbReference type="SMART" id="SM00257">
    <property type="entry name" value="LysM"/>
    <property type="match status" value="1"/>
</dbReference>
<feature type="compositionally biased region" description="Basic and acidic residues" evidence="1">
    <location>
        <begin position="233"/>
        <end position="245"/>
    </location>
</feature>
<dbReference type="CDD" id="cd00118">
    <property type="entry name" value="LysM"/>
    <property type="match status" value="1"/>
</dbReference>
<proteinExistence type="predicted"/>
<dbReference type="NCBIfam" id="TIGR02907">
    <property type="entry name" value="spore_VI_D"/>
    <property type="match status" value="1"/>
</dbReference>
<evidence type="ECO:0000313" key="3">
    <source>
        <dbReference type="EMBL" id="TCP32226.1"/>
    </source>
</evidence>
<keyword evidence="4" id="KW-1185">Reference proteome</keyword>
<feature type="compositionally biased region" description="Acidic residues" evidence="1">
    <location>
        <begin position="129"/>
        <end position="142"/>
    </location>
</feature>
<feature type="compositionally biased region" description="Basic and acidic residues" evidence="1">
    <location>
        <begin position="281"/>
        <end position="292"/>
    </location>
</feature>
<organism evidence="3 4">
    <name type="scientific">Scopulibacillus darangshiensis</name>
    <dbReference type="NCBI Taxonomy" id="442528"/>
    <lineage>
        <taxon>Bacteria</taxon>
        <taxon>Bacillati</taxon>
        <taxon>Bacillota</taxon>
        <taxon>Bacilli</taxon>
        <taxon>Bacillales</taxon>
        <taxon>Sporolactobacillaceae</taxon>
        <taxon>Scopulibacillus</taxon>
    </lineage>
</organism>
<dbReference type="InterPro" id="IPR036779">
    <property type="entry name" value="LysM_dom_sf"/>
</dbReference>
<reference evidence="3 4" key="1">
    <citation type="submission" date="2019-03" db="EMBL/GenBank/DDBJ databases">
        <title>Genomic Encyclopedia of Type Strains, Phase IV (KMG-IV): sequencing the most valuable type-strain genomes for metagenomic binning, comparative biology and taxonomic classification.</title>
        <authorList>
            <person name="Goeker M."/>
        </authorList>
    </citation>
    <scope>NUCLEOTIDE SEQUENCE [LARGE SCALE GENOMIC DNA]</scope>
    <source>
        <strain evidence="3 4">DSM 19377</strain>
    </source>
</reference>
<dbReference type="EMBL" id="SLXK01000001">
    <property type="protein sequence ID" value="TCP32226.1"/>
    <property type="molecule type" value="Genomic_DNA"/>
</dbReference>
<sequence>MALEPDITIEENRNYATIKGGLKLSGEYKPVEGAEASDYSHAPGVRTVDDITETDVGTALMDHHFPVDITIPSNRISDIENIFVTVESFDYSLPERGCIQLEADIAITGLAEQIEYGHETMRYDEYNEENEEIVEEEEEDSADSAYPEAIDDHEDSGTNTYEDEISPEINMRYSDADDGDEDETVQFGENDSVEDDPYDEDDGQLSHNITQFPFQDKFQYEAYRDPEEEEAAEGPHIDLKKRKEDDDVSLNEFEEAREEKTKHPYQTIPTPAVPVSDTTDMYEHELEEKADSGADQAELENEPENSAKKPGRREENALYLTSMLTNENERFSRVKMCIVQGGDSLETISERYKVPVSSILRKNQLDSDVIDEGQVLYIPVTSKS</sequence>
<evidence type="ECO:0000256" key="1">
    <source>
        <dbReference type="SAM" id="MobiDB-lite"/>
    </source>
</evidence>
<dbReference type="InterPro" id="IPR018392">
    <property type="entry name" value="LysM"/>
</dbReference>
<feature type="compositionally biased region" description="Acidic residues" evidence="1">
    <location>
        <begin position="246"/>
        <end position="256"/>
    </location>
</feature>
<feature type="domain" description="LysM" evidence="2">
    <location>
        <begin position="335"/>
        <end position="378"/>
    </location>
</feature>